<sequence>MKTDIDKLIREKGITNKELAELTGLHVKTIREARKGLTVTRSSTLRKIMNKEELIKEYDEKAKALRDEFISRLEDDEKEFELSYPRNDHWVFCVDSDTGEIIEVHYTANNITDRFLFEHGYYFETREEAEQHLKEQRLLFKIKKWAEIHNEGWEPDWEKVEDKKHYIELDMITKKISVWEICYNDRLSKLPYFKTQEIAQACIDEFGEEIKEVLC</sequence>
<protein>
    <submittedName>
        <fullName evidence="2">Helix-turn-helix domain protein</fullName>
    </submittedName>
</protein>
<dbReference type="Gene3D" id="1.10.260.40">
    <property type="entry name" value="lambda repressor-like DNA-binding domains"/>
    <property type="match status" value="1"/>
</dbReference>
<feature type="domain" description="HTH cro/C1-type" evidence="1">
    <location>
        <begin position="5"/>
        <end position="49"/>
    </location>
</feature>
<evidence type="ECO:0000259" key="1">
    <source>
        <dbReference type="Pfam" id="PF13443"/>
    </source>
</evidence>
<evidence type="ECO:0000313" key="2">
    <source>
        <dbReference type="EMBL" id="DAF46681.1"/>
    </source>
</evidence>
<dbReference type="InterPro" id="IPR001387">
    <property type="entry name" value="Cro/C1-type_HTH"/>
</dbReference>
<organism evidence="2">
    <name type="scientific">Siphoviridae sp. ctAFE3</name>
    <dbReference type="NCBI Taxonomy" id="2827796"/>
    <lineage>
        <taxon>Viruses</taxon>
        <taxon>Duplodnaviria</taxon>
        <taxon>Heunggongvirae</taxon>
        <taxon>Uroviricota</taxon>
        <taxon>Caudoviricetes</taxon>
    </lineage>
</organism>
<dbReference type="SUPFAM" id="SSF47413">
    <property type="entry name" value="lambda repressor-like DNA-binding domains"/>
    <property type="match status" value="1"/>
</dbReference>
<accession>A0A8S5S6W4</accession>
<dbReference type="GO" id="GO:0003677">
    <property type="term" value="F:DNA binding"/>
    <property type="evidence" value="ECO:0007669"/>
    <property type="project" value="InterPro"/>
</dbReference>
<dbReference type="Pfam" id="PF13443">
    <property type="entry name" value="HTH_26"/>
    <property type="match status" value="1"/>
</dbReference>
<proteinExistence type="predicted"/>
<reference evidence="2" key="1">
    <citation type="journal article" date="2021" name="Proc. Natl. Acad. Sci. U.S.A.">
        <title>A Catalog of Tens of Thousands of Viruses from Human Metagenomes Reveals Hidden Associations with Chronic Diseases.</title>
        <authorList>
            <person name="Tisza M.J."/>
            <person name="Buck C.B."/>
        </authorList>
    </citation>
    <scope>NUCLEOTIDE SEQUENCE</scope>
    <source>
        <strain evidence="2">CtAFE3</strain>
    </source>
</reference>
<dbReference type="EMBL" id="BK032542">
    <property type="protein sequence ID" value="DAF46681.1"/>
    <property type="molecule type" value="Genomic_DNA"/>
</dbReference>
<name>A0A8S5S6W4_9CAUD</name>
<dbReference type="InterPro" id="IPR010982">
    <property type="entry name" value="Lambda_DNA-bd_dom_sf"/>
</dbReference>